<name>A0A0F9GEJ4_9ZZZZ</name>
<evidence type="ECO:0000313" key="3">
    <source>
        <dbReference type="EMBL" id="KKL97193.1"/>
    </source>
</evidence>
<keyword evidence="2" id="KW-0812">Transmembrane</keyword>
<evidence type="ECO:0000256" key="2">
    <source>
        <dbReference type="SAM" id="Phobius"/>
    </source>
</evidence>
<reference evidence="3" key="1">
    <citation type="journal article" date="2015" name="Nature">
        <title>Complex archaea that bridge the gap between prokaryotes and eukaryotes.</title>
        <authorList>
            <person name="Spang A."/>
            <person name="Saw J.H."/>
            <person name="Jorgensen S.L."/>
            <person name="Zaremba-Niedzwiedzka K."/>
            <person name="Martijn J."/>
            <person name="Lind A.E."/>
            <person name="van Eijk R."/>
            <person name="Schleper C."/>
            <person name="Guy L."/>
            <person name="Ettema T.J."/>
        </authorList>
    </citation>
    <scope>NUCLEOTIDE SEQUENCE</scope>
</reference>
<keyword evidence="2" id="KW-1133">Transmembrane helix</keyword>
<proteinExistence type="predicted"/>
<keyword evidence="2" id="KW-0472">Membrane</keyword>
<sequence length="188" mass="21000">MPLLRHGFLRHHKGARLIPRRYAAHFFYSLWFIIFALMVAVRVGPWIFPGHPNAEPVTPAYAAEPRRTPVPTSTPIATPTPTIAPTPVPTPTPAPTTSMVVHLTFYTCEPFCIGDLMANGQPLDEGDVACGYALDTGQRFLFNGVEYTCEDRGAGPHYWVDFWKPTYEIGQAWQAEVGMYGTIRLLPR</sequence>
<gene>
    <name evidence="3" type="ORF">LCGC14_1836980</name>
</gene>
<protein>
    <submittedName>
        <fullName evidence="3">Uncharacterized protein</fullName>
    </submittedName>
</protein>
<accession>A0A0F9GEJ4</accession>
<dbReference type="AlphaFoldDB" id="A0A0F9GEJ4"/>
<organism evidence="3">
    <name type="scientific">marine sediment metagenome</name>
    <dbReference type="NCBI Taxonomy" id="412755"/>
    <lineage>
        <taxon>unclassified sequences</taxon>
        <taxon>metagenomes</taxon>
        <taxon>ecological metagenomes</taxon>
    </lineage>
</organism>
<feature type="transmembrane region" description="Helical" evidence="2">
    <location>
        <begin position="26"/>
        <end position="48"/>
    </location>
</feature>
<feature type="region of interest" description="Disordered" evidence="1">
    <location>
        <begin position="65"/>
        <end position="89"/>
    </location>
</feature>
<evidence type="ECO:0000256" key="1">
    <source>
        <dbReference type="SAM" id="MobiDB-lite"/>
    </source>
</evidence>
<dbReference type="EMBL" id="LAZR01018226">
    <property type="protein sequence ID" value="KKL97193.1"/>
    <property type="molecule type" value="Genomic_DNA"/>
</dbReference>
<comment type="caution">
    <text evidence="3">The sequence shown here is derived from an EMBL/GenBank/DDBJ whole genome shotgun (WGS) entry which is preliminary data.</text>
</comment>
<feature type="compositionally biased region" description="Low complexity" evidence="1">
    <location>
        <begin position="69"/>
        <end position="81"/>
    </location>
</feature>